<evidence type="ECO:0000259" key="4">
    <source>
        <dbReference type="PROSITE" id="PS50893"/>
    </source>
</evidence>
<dbReference type="EMBL" id="LT607409">
    <property type="protein sequence ID" value="SCF26720.1"/>
    <property type="molecule type" value="Genomic_DNA"/>
</dbReference>
<reference evidence="6" key="1">
    <citation type="submission" date="2016-06" db="EMBL/GenBank/DDBJ databases">
        <authorList>
            <person name="Varghese N."/>
            <person name="Submissions Spin"/>
        </authorList>
    </citation>
    <scope>NUCLEOTIDE SEQUENCE [LARGE SCALE GENOMIC DNA]</scope>
    <source>
        <strain evidence="6">DSM 45160</strain>
    </source>
</reference>
<dbReference type="InterPro" id="IPR015854">
    <property type="entry name" value="ABC_transpr_LolD-like"/>
</dbReference>
<organism evidence="5 6">
    <name type="scientific">Micromonospora chokoriensis</name>
    <dbReference type="NCBI Taxonomy" id="356851"/>
    <lineage>
        <taxon>Bacteria</taxon>
        <taxon>Bacillati</taxon>
        <taxon>Actinomycetota</taxon>
        <taxon>Actinomycetes</taxon>
        <taxon>Micromonosporales</taxon>
        <taxon>Micromonosporaceae</taxon>
        <taxon>Micromonospora</taxon>
    </lineage>
</organism>
<keyword evidence="5" id="KW-0449">Lipoprotein</keyword>
<dbReference type="SUPFAM" id="SSF52540">
    <property type="entry name" value="P-loop containing nucleoside triphosphate hydrolases"/>
    <property type="match status" value="1"/>
</dbReference>
<name>A0A1C4Z180_9ACTN</name>
<dbReference type="SMART" id="SM00382">
    <property type="entry name" value="AAA"/>
    <property type="match status" value="1"/>
</dbReference>
<keyword evidence="1" id="KW-0547">Nucleotide-binding</keyword>
<dbReference type="InterPro" id="IPR003439">
    <property type="entry name" value="ABC_transporter-like_ATP-bd"/>
</dbReference>
<dbReference type="InterPro" id="IPR027417">
    <property type="entry name" value="P-loop_NTPase"/>
</dbReference>
<dbReference type="InterPro" id="IPR003593">
    <property type="entry name" value="AAA+_ATPase"/>
</dbReference>
<evidence type="ECO:0000256" key="3">
    <source>
        <dbReference type="SAM" id="MobiDB-lite"/>
    </source>
</evidence>
<feature type="domain" description="ABC transporter" evidence="4">
    <location>
        <begin position="24"/>
        <end position="262"/>
    </location>
</feature>
<proteinExistence type="predicted"/>
<evidence type="ECO:0000256" key="1">
    <source>
        <dbReference type="ARBA" id="ARBA00022741"/>
    </source>
</evidence>
<dbReference type="PANTHER" id="PTHR24220">
    <property type="entry name" value="IMPORT ATP-BINDING PROTEIN"/>
    <property type="match status" value="1"/>
</dbReference>
<dbReference type="GO" id="GO:0005524">
    <property type="term" value="F:ATP binding"/>
    <property type="evidence" value="ECO:0007669"/>
    <property type="project" value="UniProtKB-KW"/>
</dbReference>
<dbReference type="Pfam" id="PF00005">
    <property type="entry name" value="ABC_tran"/>
    <property type="match status" value="1"/>
</dbReference>
<dbReference type="PANTHER" id="PTHR24220:SF685">
    <property type="entry name" value="ABC TRANSPORTER RELATED"/>
    <property type="match status" value="1"/>
</dbReference>
<dbReference type="GO" id="GO:0022857">
    <property type="term" value="F:transmembrane transporter activity"/>
    <property type="evidence" value="ECO:0007669"/>
    <property type="project" value="TreeGrafter"/>
</dbReference>
<dbReference type="Gene3D" id="3.40.50.300">
    <property type="entry name" value="P-loop containing nucleotide triphosphate hydrolases"/>
    <property type="match status" value="1"/>
</dbReference>
<protein>
    <submittedName>
        <fullName evidence="5">ABC-type lipoprotein export system, ATPase component</fullName>
    </submittedName>
</protein>
<evidence type="ECO:0000313" key="5">
    <source>
        <dbReference type="EMBL" id="SCF26720.1"/>
    </source>
</evidence>
<keyword evidence="6" id="KW-1185">Reference proteome</keyword>
<sequence>MTAAPQDAPTTAARPAGGVAVTCHRLIHIYPSAAGDVVALSGVDLRITPGEMLALVGPSGSGKSTLVAILGGLMQPSAGRVHVGDHELSRLSAKGLAALRGATVGTVLQGAERNLLPYVSLARNVWLAQRPAARIAGRRLDPPEAVLDLVGLGGAGARRVGDLTPGQRQRAALAQGLAAGPGLLLVDEPTSQLDASGRDEVLAALATVNAERGTTVIVVTHDGEVGARLGRAVTIRDGRVGAEGRGGRDFAVVAGDGTIQLPPEMLARFPAGTLFEVDHVDRAVTLRAVATPSSGDRDDGVAGVGGEADHAG</sequence>
<evidence type="ECO:0000313" key="6">
    <source>
        <dbReference type="Proteomes" id="UP000198224"/>
    </source>
</evidence>
<dbReference type="AlphaFoldDB" id="A0A1C4Z180"/>
<dbReference type="RefSeq" id="WP_088990619.1">
    <property type="nucleotide sequence ID" value="NZ_LT607409.1"/>
</dbReference>
<accession>A0A1C4Z180</accession>
<gene>
    <name evidence="5" type="ORF">GA0070612_5623</name>
</gene>
<evidence type="ECO:0000256" key="2">
    <source>
        <dbReference type="ARBA" id="ARBA00022840"/>
    </source>
</evidence>
<feature type="region of interest" description="Disordered" evidence="3">
    <location>
        <begin position="291"/>
        <end position="312"/>
    </location>
</feature>
<dbReference type="GO" id="GO:0016887">
    <property type="term" value="F:ATP hydrolysis activity"/>
    <property type="evidence" value="ECO:0007669"/>
    <property type="project" value="InterPro"/>
</dbReference>
<dbReference type="GO" id="GO:0005886">
    <property type="term" value="C:plasma membrane"/>
    <property type="evidence" value="ECO:0007669"/>
    <property type="project" value="TreeGrafter"/>
</dbReference>
<keyword evidence="2" id="KW-0067">ATP-binding</keyword>
<dbReference type="Proteomes" id="UP000198224">
    <property type="component" value="Chromosome I"/>
</dbReference>
<dbReference type="PROSITE" id="PS50893">
    <property type="entry name" value="ABC_TRANSPORTER_2"/>
    <property type="match status" value="1"/>
</dbReference>